<dbReference type="RefSeq" id="XP_024344726.1">
    <property type="nucleotide sequence ID" value="XM_024480236.1"/>
</dbReference>
<evidence type="ECO:0000313" key="3">
    <source>
        <dbReference type="Proteomes" id="UP000194127"/>
    </source>
</evidence>
<keyword evidence="3" id="KW-1185">Reference proteome</keyword>
<evidence type="ECO:0000313" key="2">
    <source>
        <dbReference type="EMBL" id="OSX67932.1"/>
    </source>
</evidence>
<proteinExistence type="predicted"/>
<dbReference type="Pfam" id="PF00646">
    <property type="entry name" value="F-box"/>
    <property type="match status" value="1"/>
</dbReference>
<dbReference type="PROSITE" id="PS50181">
    <property type="entry name" value="FBOX"/>
    <property type="match status" value="1"/>
</dbReference>
<dbReference type="SUPFAM" id="SSF81383">
    <property type="entry name" value="F-box domain"/>
    <property type="match status" value="1"/>
</dbReference>
<name>A0A1X6NHB6_9APHY</name>
<dbReference type="Proteomes" id="UP000194127">
    <property type="component" value="Unassembled WGS sequence"/>
</dbReference>
<dbReference type="CDD" id="cd09917">
    <property type="entry name" value="F-box_SF"/>
    <property type="match status" value="1"/>
</dbReference>
<feature type="domain" description="F-box" evidence="1">
    <location>
        <begin position="2"/>
        <end position="51"/>
    </location>
</feature>
<gene>
    <name evidence="2" type="ORF">POSPLADRAFT_1052040</name>
</gene>
<dbReference type="InterPro" id="IPR001810">
    <property type="entry name" value="F-box_dom"/>
</dbReference>
<dbReference type="GeneID" id="36325186"/>
<dbReference type="AlphaFoldDB" id="A0A1X6NHB6"/>
<evidence type="ECO:0000259" key="1">
    <source>
        <dbReference type="PROSITE" id="PS50181"/>
    </source>
</evidence>
<dbReference type="OrthoDB" id="3226064at2759"/>
<dbReference type="EMBL" id="KZ110591">
    <property type="protein sequence ID" value="OSX67932.1"/>
    <property type="molecule type" value="Genomic_DNA"/>
</dbReference>
<dbReference type="Gene3D" id="1.20.1280.50">
    <property type="match status" value="1"/>
</dbReference>
<protein>
    <recommendedName>
        <fullName evidence="1">F-box domain-containing protein</fullName>
    </recommendedName>
</protein>
<sequence>MSVSILSLPPELVERILLFCHPCDVAKFTETCKVAYSLVYKAEDQYLWRELFLAWPFDDLRKAPQPLLARKPVTEHDWRTALQRRVEAGDLILRKDVFSGPQLLRALEALVSVVETALPLSDSPDSDESANLQWLETLLHHIAFDPAALVPTERQLYARLMTYHALSYEPDVRSPILRKRLNERRRQSRCFVYDLRKYREETLWGPYRRNEKGELVADWEHVQHVVTLVALKLCELPGMALRLYCKPRSGPAATQAFSAPFAHDRESHDWAGVAGTWRRFVCFMDYRDLYKFNYPMNAPRRPEFFDDDYQEAIRPVELHLKVLDPAPAGPATVAGVVNPAYPPLFFKGFSRGAHGSDAVVEGEVRLLSDGSVRWSFVTKYDGLTQWSAEAVQIGNVCSAAGIAGIWTGAFHEEGDPAGPFWMWKVPAALPVGFNV</sequence>
<organism evidence="2 3">
    <name type="scientific">Postia placenta MAD-698-R-SB12</name>
    <dbReference type="NCBI Taxonomy" id="670580"/>
    <lineage>
        <taxon>Eukaryota</taxon>
        <taxon>Fungi</taxon>
        <taxon>Dikarya</taxon>
        <taxon>Basidiomycota</taxon>
        <taxon>Agaricomycotina</taxon>
        <taxon>Agaricomycetes</taxon>
        <taxon>Polyporales</taxon>
        <taxon>Adustoporiaceae</taxon>
        <taxon>Rhodonia</taxon>
    </lineage>
</organism>
<accession>A0A1X6NHB6</accession>
<reference evidence="2 3" key="1">
    <citation type="submission" date="2017-04" db="EMBL/GenBank/DDBJ databases">
        <title>Genome Sequence of the Model Brown-Rot Fungus Postia placenta SB12.</title>
        <authorList>
            <consortium name="DOE Joint Genome Institute"/>
            <person name="Gaskell J."/>
            <person name="Kersten P."/>
            <person name="Larrondo L.F."/>
            <person name="Canessa P."/>
            <person name="Martinez D."/>
            <person name="Hibbett D."/>
            <person name="Schmoll M."/>
            <person name="Kubicek C.P."/>
            <person name="Martinez A.T."/>
            <person name="Yadav J."/>
            <person name="Master E."/>
            <person name="Magnuson J.K."/>
            <person name="James T."/>
            <person name="Yaver D."/>
            <person name="Berka R."/>
            <person name="Labutti K."/>
            <person name="Lipzen A."/>
            <person name="Aerts A."/>
            <person name="Barry K."/>
            <person name="Henrissat B."/>
            <person name="Blanchette R."/>
            <person name="Grigoriev I."/>
            <person name="Cullen D."/>
        </authorList>
    </citation>
    <scope>NUCLEOTIDE SEQUENCE [LARGE SCALE GENOMIC DNA]</scope>
    <source>
        <strain evidence="2 3">MAD-698-R-SB12</strain>
    </source>
</reference>
<dbReference type="InterPro" id="IPR036047">
    <property type="entry name" value="F-box-like_dom_sf"/>
</dbReference>